<evidence type="ECO:0000313" key="5">
    <source>
        <dbReference type="EMBL" id="CAF4795311.1"/>
    </source>
</evidence>
<keyword evidence="2" id="KW-0456">Lyase</keyword>
<evidence type="ECO:0000256" key="1">
    <source>
        <dbReference type="ARBA" id="ARBA00012346"/>
    </source>
</evidence>
<accession>A0A821NZR7</accession>
<evidence type="ECO:0000256" key="3">
    <source>
        <dbReference type="PIRSR" id="PIRSR617939-1"/>
    </source>
</evidence>
<protein>
    <recommendedName>
        <fullName evidence="1">gamma-glutamylcyclotransferase</fullName>
        <ecNumber evidence="1">4.3.2.9</ecNumber>
    </recommendedName>
</protein>
<evidence type="ECO:0000256" key="4">
    <source>
        <dbReference type="PIRSR" id="PIRSR617939-2"/>
    </source>
</evidence>
<dbReference type="OrthoDB" id="2924818at2759"/>
<dbReference type="CDD" id="cd06661">
    <property type="entry name" value="GGCT_like"/>
    <property type="match status" value="2"/>
</dbReference>
<gene>
    <name evidence="5" type="ORF">PMACD_LOCUS3121</name>
</gene>
<dbReference type="AlphaFoldDB" id="A0A821NZR7"/>
<dbReference type="EC" id="4.3.2.9" evidence="1"/>
<organism evidence="5 6">
    <name type="scientific">Pieris macdunnoughi</name>
    <dbReference type="NCBI Taxonomy" id="345717"/>
    <lineage>
        <taxon>Eukaryota</taxon>
        <taxon>Metazoa</taxon>
        <taxon>Ecdysozoa</taxon>
        <taxon>Arthropoda</taxon>
        <taxon>Hexapoda</taxon>
        <taxon>Insecta</taxon>
        <taxon>Pterygota</taxon>
        <taxon>Neoptera</taxon>
        <taxon>Endopterygota</taxon>
        <taxon>Lepidoptera</taxon>
        <taxon>Glossata</taxon>
        <taxon>Ditrysia</taxon>
        <taxon>Papilionoidea</taxon>
        <taxon>Pieridae</taxon>
        <taxon>Pierinae</taxon>
        <taxon>Pieris</taxon>
    </lineage>
</organism>
<dbReference type="InterPro" id="IPR036568">
    <property type="entry name" value="GGCT-like_sf"/>
</dbReference>
<dbReference type="PANTHER" id="PTHR12935">
    <property type="entry name" value="GAMMA-GLUTAMYLCYCLOTRANSFERASE"/>
    <property type="match status" value="1"/>
</dbReference>
<evidence type="ECO:0000313" key="6">
    <source>
        <dbReference type="Proteomes" id="UP000663880"/>
    </source>
</evidence>
<sequence length="367" mass="42485">MFAPVKDTFLYFAYGSNLLKKRIHINNPSAEFIGIGRLDNHLLDFMKYSDHWRGTSATIVPIQDSHVWGAVWRVQNKDMPSLDWQEGVDTNWYFPKTVDIVTLDGETVQCRTYQQTVNPPPRKEDELLPEDRLPSSTYLECILKGAEECFLPKEYVLKLKKIPHNGQKASPKMIEKLSMIIHMNNPTAEFVSIGRLDNHRLDFIGYSKFWGGPTATPVPTANAHIWGVIWRLHIDNIASLDDQEGVDKNIYYVKHAEIITPYIGKLMCRIYEHTVIPLPRGDNDEIPIEFWPSWTYKEVILLGAEEHNLPEYYIENLKNIKHNGEQGCFYMACLLKQYAKAKPCECKPTIKILRKPLKLDLKQLRTK</sequence>
<dbReference type="InterPro" id="IPR017939">
    <property type="entry name" value="G-Glutamylcylcotransferase"/>
</dbReference>
<name>A0A821NZR7_9NEOP</name>
<dbReference type="Proteomes" id="UP000663880">
    <property type="component" value="Unassembled WGS sequence"/>
</dbReference>
<dbReference type="GO" id="GO:0003839">
    <property type="term" value="F:gamma-glutamylcyclotransferase activity"/>
    <property type="evidence" value="ECO:0007669"/>
    <property type="project" value="UniProtKB-EC"/>
</dbReference>
<proteinExistence type="predicted"/>
<dbReference type="SUPFAM" id="SSF110857">
    <property type="entry name" value="Gamma-glutamyl cyclotransferase-like"/>
    <property type="match status" value="2"/>
</dbReference>
<feature type="binding site" evidence="4">
    <location>
        <position position="138"/>
    </location>
    <ligand>
        <name>substrate</name>
    </ligand>
</feature>
<dbReference type="PANTHER" id="PTHR12935:SF0">
    <property type="entry name" value="GAMMA-GLUTAMYLCYCLOTRANSFERASE"/>
    <property type="match status" value="1"/>
</dbReference>
<dbReference type="EMBL" id="CAJOBZ010000005">
    <property type="protein sequence ID" value="CAF4795311.1"/>
    <property type="molecule type" value="Genomic_DNA"/>
</dbReference>
<evidence type="ECO:0000256" key="2">
    <source>
        <dbReference type="ARBA" id="ARBA00023239"/>
    </source>
</evidence>
<comment type="caution">
    <text evidence="5">The sequence shown here is derived from an EMBL/GenBank/DDBJ whole genome shotgun (WGS) entry which is preliminary data.</text>
</comment>
<dbReference type="InterPro" id="IPR013024">
    <property type="entry name" value="GGCT-like"/>
</dbReference>
<keyword evidence="6" id="KW-1185">Reference proteome</keyword>
<dbReference type="Pfam" id="PF13772">
    <property type="entry name" value="AIG2_2"/>
    <property type="match status" value="2"/>
</dbReference>
<dbReference type="Gene3D" id="3.10.490.10">
    <property type="entry name" value="Gamma-glutamyl cyclotransferase-like"/>
    <property type="match status" value="2"/>
</dbReference>
<feature type="active site" description="Proton acceptor" evidence="3">
    <location>
        <position position="86"/>
    </location>
</feature>
<feature type="binding site" evidence="4">
    <location>
        <begin position="11"/>
        <end position="16"/>
    </location>
    <ligand>
        <name>substrate</name>
    </ligand>
</feature>
<reference evidence="5" key="1">
    <citation type="submission" date="2021-02" db="EMBL/GenBank/DDBJ databases">
        <authorList>
            <person name="Steward A R."/>
        </authorList>
    </citation>
    <scope>NUCLEOTIDE SEQUENCE</scope>
</reference>